<dbReference type="Proteomes" id="UP000005551">
    <property type="component" value="Unassembled WGS sequence"/>
</dbReference>
<sequence length="112" mass="12598">MAVSCSFEDPLLPDDCLQARQTEMVRIDDVRFGPLRADSWLTPADTVSAQDLFLNLAFGFALDAQEEEETLLPARAGFWPADFFRLLDSSSSGAMGYLVQDQRVWTAVLFFR</sequence>
<evidence type="ECO:0000313" key="1">
    <source>
        <dbReference type="EMBL" id="EIM78057.1"/>
    </source>
</evidence>
<comment type="caution">
    <text evidence="1">The sequence shown here is derived from an EMBL/GenBank/DDBJ whole genome shotgun (WGS) entry which is preliminary data.</text>
</comment>
<accession>I5C8A5</accession>
<dbReference type="EMBL" id="AJYA01000009">
    <property type="protein sequence ID" value="EIM78057.1"/>
    <property type="molecule type" value="Genomic_DNA"/>
</dbReference>
<protein>
    <submittedName>
        <fullName evidence="1">Uncharacterized protein</fullName>
    </submittedName>
</protein>
<proteinExistence type="predicted"/>
<name>I5C8A5_9BACT</name>
<dbReference type="STRING" id="1189621.A3SI_04512"/>
<organism evidence="1 2">
    <name type="scientific">Nitritalea halalkaliphila LW7</name>
    <dbReference type="NCBI Taxonomy" id="1189621"/>
    <lineage>
        <taxon>Bacteria</taxon>
        <taxon>Pseudomonadati</taxon>
        <taxon>Bacteroidota</taxon>
        <taxon>Cytophagia</taxon>
        <taxon>Cytophagales</taxon>
        <taxon>Cyclobacteriaceae</taxon>
        <taxon>Nitritalea</taxon>
    </lineage>
</organism>
<keyword evidence="2" id="KW-1185">Reference proteome</keyword>
<evidence type="ECO:0000313" key="2">
    <source>
        <dbReference type="Proteomes" id="UP000005551"/>
    </source>
</evidence>
<reference evidence="1 2" key="1">
    <citation type="submission" date="2012-05" db="EMBL/GenBank/DDBJ databases">
        <title>Genome sequence of Nitritalea halalkaliphila LW7.</title>
        <authorList>
            <person name="Jangir P.K."/>
            <person name="Singh A."/>
            <person name="Shivaji S."/>
            <person name="Sharma R."/>
        </authorList>
    </citation>
    <scope>NUCLEOTIDE SEQUENCE [LARGE SCALE GENOMIC DNA]</scope>
    <source>
        <strain evidence="1 2">LW7</strain>
    </source>
</reference>
<gene>
    <name evidence="1" type="ORF">A3SI_04512</name>
</gene>
<dbReference type="AlphaFoldDB" id="I5C8A5"/>